<dbReference type="GO" id="GO:0005886">
    <property type="term" value="C:plasma membrane"/>
    <property type="evidence" value="ECO:0007669"/>
    <property type="project" value="UniProtKB-SubCell"/>
</dbReference>
<dbReference type="InterPro" id="IPR018497">
    <property type="entry name" value="Peptidase_M13_C"/>
</dbReference>
<dbReference type="Pfam" id="PF05649">
    <property type="entry name" value="Peptidase_M13_N"/>
    <property type="match status" value="1"/>
</dbReference>
<dbReference type="GO" id="GO:0046872">
    <property type="term" value="F:metal ion binding"/>
    <property type="evidence" value="ECO:0007669"/>
    <property type="project" value="UniProtKB-KW"/>
</dbReference>
<keyword evidence="6" id="KW-0378">Hydrolase</keyword>
<dbReference type="SUPFAM" id="SSF55486">
    <property type="entry name" value="Metalloproteases ('zincins'), catalytic domain"/>
    <property type="match status" value="1"/>
</dbReference>
<feature type="domain" description="Peptidase M13 N-terminal" evidence="11">
    <location>
        <begin position="146"/>
        <end position="544"/>
    </location>
</feature>
<dbReference type="InterPro" id="IPR024079">
    <property type="entry name" value="MetalloPept_cat_dom_sf"/>
</dbReference>
<evidence type="ECO:0000256" key="1">
    <source>
        <dbReference type="ARBA" id="ARBA00001947"/>
    </source>
</evidence>
<comment type="subcellular location">
    <subcellularLocation>
        <location evidence="2">Cell membrane</location>
        <topology evidence="2">Single-pass type II membrane protein</topology>
    </subcellularLocation>
</comment>
<gene>
    <name evidence="12" type="primary">ECE1</name>
</gene>
<dbReference type="Gene3D" id="1.10.1380.10">
    <property type="entry name" value="Neutral endopeptidase , domain2"/>
    <property type="match status" value="1"/>
</dbReference>
<feature type="non-terminal residue" evidence="12">
    <location>
        <position position="1"/>
    </location>
</feature>
<dbReference type="OrthoDB" id="9000293at2759"/>
<evidence type="ECO:0000256" key="9">
    <source>
        <dbReference type="SAM" id="MobiDB-lite"/>
    </source>
</evidence>
<dbReference type="CDD" id="cd08662">
    <property type="entry name" value="M13"/>
    <property type="match status" value="1"/>
</dbReference>
<dbReference type="InterPro" id="IPR008753">
    <property type="entry name" value="Peptidase_M13_N"/>
</dbReference>
<keyword evidence="7" id="KW-0862">Zinc</keyword>
<sequence>AQGSRELIAYHWPAMRLIMGKILFSKKSHTKLFSAREYAMSSRSDLKMQNFCRRALGAAALLTLLWLPHEKIHVINAAATLVGEERIQGAATKATTADSDETPTTSAPLSSAATTTPNTMLPACASDYWPRQLDTMYGYVDDVMWPCDDFYEYACGNWRAPYQLRSRGARDILTTVKADNKQQLLEYLLEKQRQMLAVGKRITLKRSEETAVRFFSSCVERIVDEDGGRVHTNVEASTLNTYTETLRSISDWPVLNPYWLQAPHNDSLSWGVHLSAELRRFGVQAFWRLLITSNWQQSEQQIFYISAPAFDLLKPTRHAVHYDSDSEYIYKRYVKYLMLDLGVRVRRAHTIAGEVVEFEKALFQLVPSERLVLLREPQTLAALEAQLPELKLGQYFNTVMRDISAELPVDYAQRLLVVADVPYLRKLSALLKRTQPELVAKYLLVQFLAHFEVRLHEEDSYQEQRDHCLQQLHTFLPAELTEIFMRLQYADVDASAYMAHTQTKLNEIFTQLKVAFERALNATNVFERDAHTKLLGLEKLRAMRLVLPQAAANNKDQLPANIVLSDNYDENLLALWHWRTHNELKEVLETLLTGRSAPRAYNNYGPLDVNAYYRLKKNTIELPVGILRAPFYHNCLDPAKVYGSFVYIIAHELMHGFDYDGFNYDQSGNIAGNWGAKSIIRFGSKSRCYLSERYEDGEVTLNENIADTEGLRLALETYRHAAGVGANSTLSTTQLKLFFLSFAQTWCGQSASSENSLHDAHSLRVNNVVSNFDEFTQAYSCGKHSEMNPANKCSIWSEE</sequence>
<organism evidence="12">
    <name type="scientific">Ceratitis capitata</name>
    <name type="common">Mediterranean fruit fly</name>
    <name type="synonym">Tephritis capitata</name>
    <dbReference type="NCBI Taxonomy" id="7213"/>
    <lineage>
        <taxon>Eukaryota</taxon>
        <taxon>Metazoa</taxon>
        <taxon>Ecdysozoa</taxon>
        <taxon>Arthropoda</taxon>
        <taxon>Hexapoda</taxon>
        <taxon>Insecta</taxon>
        <taxon>Pterygota</taxon>
        <taxon>Neoptera</taxon>
        <taxon>Endopterygota</taxon>
        <taxon>Diptera</taxon>
        <taxon>Brachycera</taxon>
        <taxon>Muscomorpha</taxon>
        <taxon>Tephritoidea</taxon>
        <taxon>Tephritidae</taxon>
        <taxon>Ceratitis</taxon>
        <taxon>Ceratitis</taxon>
    </lineage>
</organism>
<dbReference type="InterPro" id="IPR042089">
    <property type="entry name" value="Peptidase_M13_dom_2"/>
</dbReference>
<evidence type="ECO:0000259" key="10">
    <source>
        <dbReference type="Pfam" id="PF01431"/>
    </source>
</evidence>
<dbReference type="PRINTS" id="PR00786">
    <property type="entry name" value="NEPRILYSIN"/>
</dbReference>
<reference evidence="12" key="2">
    <citation type="journal article" date="2014" name="BMC Genomics">
        <title>A genomic perspective to assessing quality of mass-reared SIT flies used in Mediterranean fruit fly (Ceratitis capitata) eradication in California.</title>
        <authorList>
            <person name="Calla B."/>
            <person name="Hall B."/>
            <person name="Hou S."/>
            <person name="Geib S.M."/>
        </authorList>
    </citation>
    <scope>NUCLEOTIDE SEQUENCE</scope>
</reference>
<evidence type="ECO:0000256" key="5">
    <source>
        <dbReference type="ARBA" id="ARBA00022723"/>
    </source>
</evidence>
<comment type="similarity">
    <text evidence="3">Belongs to the peptidase M13 family.</text>
</comment>
<feature type="region of interest" description="Disordered" evidence="9">
    <location>
        <begin position="92"/>
        <end position="114"/>
    </location>
</feature>
<name>W8BLW6_CERCA</name>
<evidence type="ECO:0000256" key="3">
    <source>
        <dbReference type="ARBA" id="ARBA00007357"/>
    </source>
</evidence>
<evidence type="ECO:0000256" key="4">
    <source>
        <dbReference type="ARBA" id="ARBA00022670"/>
    </source>
</evidence>
<evidence type="ECO:0000256" key="7">
    <source>
        <dbReference type="ARBA" id="ARBA00022833"/>
    </source>
</evidence>
<dbReference type="GO" id="GO:0004222">
    <property type="term" value="F:metalloendopeptidase activity"/>
    <property type="evidence" value="ECO:0007669"/>
    <property type="project" value="InterPro"/>
</dbReference>
<dbReference type="Gene3D" id="3.40.390.10">
    <property type="entry name" value="Collagenase (Catalytic Domain)"/>
    <property type="match status" value="1"/>
</dbReference>
<keyword evidence="5" id="KW-0479">Metal-binding</keyword>
<evidence type="ECO:0000256" key="8">
    <source>
        <dbReference type="ARBA" id="ARBA00023049"/>
    </source>
</evidence>
<feature type="compositionally biased region" description="Low complexity" evidence="9">
    <location>
        <begin position="102"/>
        <end position="114"/>
    </location>
</feature>
<evidence type="ECO:0000259" key="11">
    <source>
        <dbReference type="Pfam" id="PF05649"/>
    </source>
</evidence>
<keyword evidence="4" id="KW-0645">Protease</keyword>
<proteinExistence type="evidence at transcript level"/>
<comment type="cofactor">
    <cofactor evidence="1">
        <name>Zn(2+)</name>
        <dbReference type="ChEBI" id="CHEBI:29105"/>
    </cofactor>
</comment>
<evidence type="ECO:0000256" key="2">
    <source>
        <dbReference type="ARBA" id="ARBA00004401"/>
    </source>
</evidence>
<dbReference type="PANTHER" id="PTHR11733:SF238">
    <property type="entry name" value="FI07649P-RELATED"/>
    <property type="match status" value="1"/>
</dbReference>
<accession>W8BLW6</accession>
<keyword evidence="8" id="KW-0482">Metalloprotease</keyword>
<dbReference type="AlphaFoldDB" id="W8BLW6"/>
<feature type="domain" description="Peptidase M13 C-terminal" evidence="10">
    <location>
        <begin position="610"/>
        <end position="795"/>
    </location>
</feature>
<dbReference type="InterPro" id="IPR000718">
    <property type="entry name" value="Peptidase_M13"/>
</dbReference>
<dbReference type="Pfam" id="PF01431">
    <property type="entry name" value="Peptidase_M13"/>
    <property type="match status" value="1"/>
</dbReference>
<dbReference type="EMBL" id="GAMC01012189">
    <property type="protein sequence ID" value="JAB94366.1"/>
    <property type="molecule type" value="mRNA"/>
</dbReference>
<dbReference type="PANTHER" id="PTHR11733">
    <property type="entry name" value="ZINC METALLOPROTEASE FAMILY M13 NEPRILYSIN-RELATED"/>
    <property type="match status" value="1"/>
</dbReference>
<protein>
    <submittedName>
        <fullName evidence="12">Endothelin-converting enzyme 1</fullName>
    </submittedName>
</protein>
<reference evidence="12" key="1">
    <citation type="submission" date="2013-07" db="EMBL/GenBank/DDBJ databases">
        <authorList>
            <person name="Geib S."/>
        </authorList>
    </citation>
    <scope>NUCLEOTIDE SEQUENCE</scope>
</reference>
<dbReference type="GO" id="GO:0016485">
    <property type="term" value="P:protein processing"/>
    <property type="evidence" value="ECO:0007669"/>
    <property type="project" value="TreeGrafter"/>
</dbReference>
<dbReference type="PROSITE" id="PS51885">
    <property type="entry name" value="NEPRILYSIN"/>
    <property type="match status" value="1"/>
</dbReference>
<evidence type="ECO:0000313" key="12">
    <source>
        <dbReference type="EMBL" id="JAB94366.1"/>
    </source>
</evidence>
<evidence type="ECO:0000256" key="6">
    <source>
        <dbReference type="ARBA" id="ARBA00022801"/>
    </source>
</evidence>